<feature type="transmembrane region" description="Helical" evidence="2">
    <location>
        <begin position="9"/>
        <end position="28"/>
    </location>
</feature>
<evidence type="ECO:0000256" key="2">
    <source>
        <dbReference type="SAM" id="Phobius"/>
    </source>
</evidence>
<dbReference type="Pfam" id="PF10935">
    <property type="entry name" value="DUF2637"/>
    <property type="match status" value="1"/>
</dbReference>
<dbReference type="eggNOG" id="COG3415">
    <property type="taxonomic scope" value="Bacteria"/>
</dbReference>
<dbReference type="Pfam" id="PF13384">
    <property type="entry name" value="HTH_23"/>
    <property type="match status" value="1"/>
</dbReference>
<organism evidence="3 4">
    <name type="scientific">Bifidobacterium psychraerophilum</name>
    <dbReference type="NCBI Taxonomy" id="218140"/>
    <lineage>
        <taxon>Bacteria</taxon>
        <taxon>Bacillati</taxon>
        <taxon>Actinomycetota</taxon>
        <taxon>Actinomycetes</taxon>
        <taxon>Bifidobacteriales</taxon>
        <taxon>Bifidobacteriaceae</taxon>
        <taxon>Bifidobacterium</taxon>
    </lineage>
</organism>
<dbReference type="InterPro" id="IPR009057">
    <property type="entry name" value="Homeodomain-like_sf"/>
</dbReference>
<evidence type="ECO:0000313" key="3">
    <source>
        <dbReference type="EMBL" id="KFI81927.1"/>
    </source>
</evidence>
<dbReference type="STRING" id="218140.BPSY_0775"/>
<feature type="transmembrane region" description="Helical" evidence="2">
    <location>
        <begin position="48"/>
        <end position="68"/>
    </location>
</feature>
<dbReference type="AlphaFoldDB" id="A0A087CF77"/>
<reference evidence="3 4" key="1">
    <citation type="submission" date="2014-03" db="EMBL/GenBank/DDBJ databases">
        <title>Genomics of Bifidobacteria.</title>
        <authorList>
            <person name="Ventura M."/>
            <person name="Milani C."/>
            <person name="Lugli G.A."/>
        </authorList>
    </citation>
    <scope>NUCLEOTIDE SEQUENCE [LARGE SCALE GENOMIC DNA]</scope>
    <source>
        <strain evidence="3 4">LMG 21775</strain>
    </source>
</reference>
<dbReference type="Gene3D" id="1.10.10.60">
    <property type="entry name" value="Homeodomain-like"/>
    <property type="match status" value="1"/>
</dbReference>
<keyword evidence="2" id="KW-1133">Transmembrane helix</keyword>
<dbReference type="EMBL" id="JGZI01000009">
    <property type="protein sequence ID" value="KFI81927.1"/>
    <property type="molecule type" value="Genomic_DNA"/>
</dbReference>
<feature type="transmembrane region" description="Helical" evidence="2">
    <location>
        <begin position="106"/>
        <end position="130"/>
    </location>
</feature>
<feature type="transmembrane region" description="Helical" evidence="2">
    <location>
        <begin position="75"/>
        <end position="100"/>
    </location>
</feature>
<dbReference type="GeneID" id="98299980"/>
<keyword evidence="2" id="KW-0812">Transmembrane</keyword>
<evidence type="ECO:0000256" key="1">
    <source>
        <dbReference type="SAM" id="MobiDB-lite"/>
    </source>
</evidence>
<dbReference type="InterPro" id="IPR021235">
    <property type="entry name" value="DUF2637"/>
</dbReference>
<sequence length="264" mass="27272">MTRTASRRWAARTAIAGTCLIALGAFWLSFTALADLAARSGIASGQAWAWPLIVDGIIVVATVSVVALGGQKSAWYPWMLLAGGALISVTANAVHAVVAADTDVPSLLAAAVAAVPPIVLLAITHLTVILTRTPDATHTSEASPQTPAITVRQTSALDTGSLLTSAAVAPELLSGERSPELGQAFSENGTTTDAPPIEEPVGSDSPADESPADRRERARQLRGAGWSNKRIARHLGVHPSTVGRWFTVVHPTTGIESGTAGDEP</sequence>
<accession>A0A087CF77</accession>
<dbReference type="OrthoDB" id="4480597at2"/>
<comment type="caution">
    <text evidence="3">The sequence shown here is derived from an EMBL/GenBank/DDBJ whole genome shotgun (WGS) entry which is preliminary data.</text>
</comment>
<dbReference type="SUPFAM" id="SSF46689">
    <property type="entry name" value="Homeodomain-like"/>
    <property type="match status" value="1"/>
</dbReference>
<dbReference type="Proteomes" id="UP000029050">
    <property type="component" value="Unassembled WGS sequence"/>
</dbReference>
<protein>
    <submittedName>
        <fullName evidence="3">Phage excisionase</fullName>
    </submittedName>
</protein>
<feature type="region of interest" description="Disordered" evidence="1">
    <location>
        <begin position="173"/>
        <end position="225"/>
    </location>
</feature>
<proteinExistence type="predicted"/>
<keyword evidence="2" id="KW-0472">Membrane</keyword>
<dbReference type="RefSeq" id="WP_051921683.1">
    <property type="nucleotide sequence ID" value="NZ_JGZI01000009.1"/>
</dbReference>
<keyword evidence="4" id="KW-1185">Reference proteome</keyword>
<gene>
    <name evidence="3" type="ORF">BPSY_0775</name>
</gene>
<name>A0A087CF77_9BIFI</name>
<evidence type="ECO:0000313" key="4">
    <source>
        <dbReference type="Proteomes" id="UP000029050"/>
    </source>
</evidence>